<proteinExistence type="predicted"/>
<dbReference type="eggNOG" id="ENOG5032VSV">
    <property type="taxonomic scope" value="Bacteria"/>
</dbReference>
<dbReference type="EMBL" id="JMPJ01000046">
    <property type="protein sequence ID" value="KFC81909.1"/>
    <property type="molecule type" value="Genomic_DNA"/>
</dbReference>
<dbReference type="OrthoDB" id="1425700at2"/>
<comment type="caution">
    <text evidence="2">The sequence shown here is derived from an EMBL/GenBank/DDBJ whole genome shotgun (WGS) entry which is preliminary data.</text>
</comment>
<gene>
    <name evidence="2" type="ORF">GEAM_1637</name>
</gene>
<evidence type="ECO:0000313" key="2">
    <source>
        <dbReference type="EMBL" id="KFC81909.1"/>
    </source>
</evidence>
<dbReference type="GeneID" id="78379984"/>
<dbReference type="STRING" id="910964.GEAM_1637"/>
<keyword evidence="3" id="KW-1185">Reference proteome</keyword>
<feature type="transmembrane region" description="Helical" evidence="1">
    <location>
        <begin position="9"/>
        <end position="28"/>
    </location>
</feature>
<name>A0A085GDW4_EWIA3</name>
<feature type="transmembrane region" description="Helical" evidence="1">
    <location>
        <begin position="128"/>
        <end position="151"/>
    </location>
</feature>
<feature type="transmembrane region" description="Helical" evidence="1">
    <location>
        <begin position="97"/>
        <end position="116"/>
    </location>
</feature>
<organism evidence="2 3">
    <name type="scientific">Ewingella americana (strain ATCC 33852 / DSM 4580 / CCUG 14506 / JCM 5911 / LMG 7869 / NCTC 12157 / CDC 1468-78)</name>
    <dbReference type="NCBI Taxonomy" id="910964"/>
    <lineage>
        <taxon>Bacteria</taxon>
        <taxon>Pseudomonadati</taxon>
        <taxon>Pseudomonadota</taxon>
        <taxon>Gammaproteobacteria</taxon>
        <taxon>Enterobacterales</taxon>
        <taxon>Yersiniaceae</taxon>
        <taxon>Ewingella</taxon>
    </lineage>
</organism>
<evidence type="ECO:0000256" key="1">
    <source>
        <dbReference type="SAM" id="Phobius"/>
    </source>
</evidence>
<feature type="transmembrane region" description="Helical" evidence="1">
    <location>
        <begin position="67"/>
        <end position="85"/>
    </location>
</feature>
<accession>A0A085GDW4</accession>
<dbReference type="AlphaFoldDB" id="A0A085GDW4"/>
<sequence>MKQVILRHVVNFLLLSAGALLVVGVIYLDVGIFKNQVGEISATEILQEVALLGTSALFFLQAKRHPALRGGMVLIGGFFGCMFIRELDALFDLIHLGAWVYFASLLAVYCVIWAAITPKTTARGLSAFLAHPACHYIVCGLVLILVFSRLFGMNEVWRAVMQDEYVRTVKNIVEEGTEFMGYVLCLGAAIAFFRRQEPLKTL</sequence>
<keyword evidence="1" id="KW-0812">Transmembrane</keyword>
<reference evidence="2 3" key="1">
    <citation type="submission" date="2014-05" db="EMBL/GenBank/DDBJ databases">
        <title>ATOL: Assembling a taxonomically balanced genome-scale reconstruction of the evolutionary history of the Enterobacteriaceae.</title>
        <authorList>
            <person name="Plunkett G.III."/>
            <person name="Neeno-Eckwall E.C."/>
            <person name="Glasner J.D."/>
            <person name="Perna N.T."/>
        </authorList>
    </citation>
    <scope>NUCLEOTIDE SEQUENCE [LARGE SCALE GENOMIC DNA]</scope>
    <source>
        <strain evidence="2 3">ATCC 33852</strain>
    </source>
</reference>
<protein>
    <submittedName>
        <fullName evidence="2">Uncharacterized protein</fullName>
    </submittedName>
</protein>
<evidence type="ECO:0000313" key="3">
    <source>
        <dbReference type="Proteomes" id="UP000028640"/>
    </source>
</evidence>
<dbReference type="RefSeq" id="WP_034790382.1">
    <property type="nucleotide sequence ID" value="NZ_JMPJ01000046.1"/>
</dbReference>
<dbReference type="Proteomes" id="UP000028640">
    <property type="component" value="Unassembled WGS sequence"/>
</dbReference>
<keyword evidence="1" id="KW-1133">Transmembrane helix</keyword>
<keyword evidence="1" id="KW-0472">Membrane</keyword>
<feature type="transmembrane region" description="Helical" evidence="1">
    <location>
        <begin position="179"/>
        <end position="195"/>
    </location>
</feature>